<dbReference type="AlphaFoldDB" id="A0A2T4VZ81"/>
<sequence>MIHSIKKFIKDKSGATAIEYGLIASLIAVAIMASVQGLGGSLKDKFEKIHTELDKKPTTTNT</sequence>
<reference evidence="3" key="1">
    <citation type="submission" date="2018-02" db="EMBL/GenBank/DDBJ databases">
        <title>Genome sequence of Candidatus Liberibacter europaeus.</title>
        <authorList>
            <person name="Frampton R.A."/>
            <person name="Thompson S.M."/>
            <person name="David C."/>
            <person name="Addison S.M."/>
            <person name="Smith G.R."/>
        </authorList>
    </citation>
    <scope>NUCLEOTIDE SEQUENCE [LARGE SCALE GENOMIC DNA]</scope>
</reference>
<name>A0A2T4VZ81_9HYPH</name>
<protein>
    <submittedName>
        <fullName evidence="2">Flp family type IVb pilin</fullName>
    </submittedName>
</protein>
<evidence type="ECO:0000313" key="2">
    <source>
        <dbReference type="EMBL" id="PTL87068.1"/>
    </source>
</evidence>
<dbReference type="Pfam" id="PF04964">
    <property type="entry name" value="Flp_Fap"/>
    <property type="match status" value="1"/>
</dbReference>
<evidence type="ECO:0000256" key="1">
    <source>
        <dbReference type="SAM" id="Phobius"/>
    </source>
</evidence>
<dbReference type="EMBL" id="PSQJ01000001">
    <property type="protein sequence ID" value="PTL87068.1"/>
    <property type="molecule type" value="Genomic_DNA"/>
</dbReference>
<keyword evidence="1" id="KW-0472">Membrane</keyword>
<dbReference type="InterPro" id="IPR007047">
    <property type="entry name" value="Flp_Fap"/>
</dbReference>
<comment type="caution">
    <text evidence="2">The sequence shown here is derived from an EMBL/GenBank/DDBJ whole genome shotgun (WGS) entry which is preliminary data.</text>
</comment>
<dbReference type="Proteomes" id="UP000240811">
    <property type="component" value="Unassembled WGS sequence"/>
</dbReference>
<proteinExistence type="predicted"/>
<keyword evidence="1" id="KW-0812">Transmembrane</keyword>
<accession>A0A2T4VZ81</accession>
<feature type="transmembrane region" description="Helical" evidence="1">
    <location>
        <begin position="20"/>
        <end position="38"/>
    </location>
</feature>
<organism evidence="2 3">
    <name type="scientific">Candidatus Liberibacter europaeus</name>
    <dbReference type="NCBI Taxonomy" id="744859"/>
    <lineage>
        <taxon>Bacteria</taxon>
        <taxon>Pseudomonadati</taxon>
        <taxon>Pseudomonadota</taxon>
        <taxon>Alphaproteobacteria</taxon>
        <taxon>Hyphomicrobiales</taxon>
        <taxon>Rhizobiaceae</taxon>
        <taxon>Liberibacter</taxon>
    </lineage>
</organism>
<evidence type="ECO:0000313" key="3">
    <source>
        <dbReference type="Proteomes" id="UP000240811"/>
    </source>
</evidence>
<gene>
    <name evidence="2" type="ORF">C4617_01315</name>
</gene>
<keyword evidence="1" id="KW-1133">Transmembrane helix</keyword>